<keyword evidence="12" id="KW-1185">Reference proteome</keyword>
<feature type="binding site" evidence="9">
    <location>
        <begin position="417"/>
        <end position="424"/>
    </location>
    <ligand>
        <name>ATP</name>
        <dbReference type="ChEBI" id="CHEBI:30616"/>
    </ligand>
</feature>
<dbReference type="Pfam" id="PF00580">
    <property type="entry name" value="UvrD-helicase"/>
    <property type="match status" value="1"/>
</dbReference>
<dbReference type="Proteomes" id="UP000738376">
    <property type="component" value="Unassembled WGS sequence"/>
</dbReference>
<evidence type="ECO:0000313" key="11">
    <source>
        <dbReference type="EMBL" id="NMF61144.1"/>
    </source>
</evidence>
<keyword evidence="1 9" id="KW-0547">Nucleotide-binding</keyword>
<protein>
    <recommendedName>
        <fullName evidence="7">DNA 3'-5' helicase</fullName>
        <ecNumber evidence="7">5.6.2.4</ecNumber>
    </recommendedName>
</protein>
<comment type="caution">
    <text evidence="11">The sequence shown here is derived from an EMBL/GenBank/DDBJ whole genome shotgun (WGS) entry which is preliminary data.</text>
</comment>
<accession>A0ABX1LY86</accession>
<dbReference type="EMBL" id="JAAVJL010000006">
    <property type="protein sequence ID" value="NMF61144.1"/>
    <property type="molecule type" value="Genomic_DNA"/>
</dbReference>
<evidence type="ECO:0000256" key="9">
    <source>
        <dbReference type="PROSITE-ProRule" id="PRU00560"/>
    </source>
</evidence>
<evidence type="ECO:0000256" key="8">
    <source>
        <dbReference type="ARBA" id="ARBA00048988"/>
    </source>
</evidence>
<dbReference type="Gene3D" id="3.40.50.300">
    <property type="entry name" value="P-loop containing nucleotide triphosphate hydrolases"/>
    <property type="match status" value="3"/>
</dbReference>
<evidence type="ECO:0000256" key="2">
    <source>
        <dbReference type="ARBA" id="ARBA00022801"/>
    </source>
</evidence>
<dbReference type="PANTHER" id="PTHR11070">
    <property type="entry name" value="UVRD / RECB / PCRA DNA HELICASE FAMILY MEMBER"/>
    <property type="match status" value="1"/>
</dbReference>
<dbReference type="PANTHER" id="PTHR11070:SF63">
    <property type="entry name" value="DNA HELICASE IV"/>
    <property type="match status" value="1"/>
</dbReference>
<dbReference type="SUPFAM" id="SSF52540">
    <property type="entry name" value="P-loop containing nucleoside triphosphate hydrolases"/>
    <property type="match status" value="1"/>
</dbReference>
<name>A0ABX1LY86_9CYAN</name>
<dbReference type="InterPro" id="IPR000212">
    <property type="entry name" value="DNA_helicase_UvrD/REP"/>
</dbReference>
<dbReference type="InterPro" id="IPR014017">
    <property type="entry name" value="DNA_helicase_UvrD-like_C"/>
</dbReference>
<dbReference type="Pfam" id="PF13361">
    <property type="entry name" value="UvrD_C"/>
    <property type="match status" value="1"/>
</dbReference>
<evidence type="ECO:0000256" key="5">
    <source>
        <dbReference type="ARBA" id="ARBA00023235"/>
    </source>
</evidence>
<evidence type="ECO:0000256" key="3">
    <source>
        <dbReference type="ARBA" id="ARBA00022806"/>
    </source>
</evidence>
<evidence type="ECO:0000313" key="12">
    <source>
        <dbReference type="Proteomes" id="UP000738376"/>
    </source>
</evidence>
<dbReference type="EC" id="5.6.2.4" evidence="7"/>
<organism evidence="11 12">
    <name type="scientific">Pseudanabaena yagii GIHE-NHR1</name>
    <dbReference type="NCBI Taxonomy" id="2722753"/>
    <lineage>
        <taxon>Bacteria</taxon>
        <taxon>Bacillati</taxon>
        <taxon>Cyanobacteriota</taxon>
        <taxon>Cyanophyceae</taxon>
        <taxon>Pseudanabaenales</taxon>
        <taxon>Pseudanabaenaceae</taxon>
        <taxon>Pseudanabaena</taxon>
        <taxon>Pseudanabaena yagii</taxon>
    </lineage>
</organism>
<proteinExistence type="predicted"/>
<keyword evidence="3 9" id="KW-0347">Helicase</keyword>
<evidence type="ECO:0000256" key="7">
    <source>
        <dbReference type="ARBA" id="ARBA00034808"/>
    </source>
</evidence>
<keyword evidence="5" id="KW-0413">Isomerase</keyword>
<comment type="catalytic activity">
    <reaction evidence="8">
        <text>ATP + H2O = ADP + phosphate + H(+)</text>
        <dbReference type="Rhea" id="RHEA:13065"/>
        <dbReference type="ChEBI" id="CHEBI:15377"/>
        <dbReference type="ChEBI" id="CHEBI:15378"/>
        <dbReference type="ChEBI" id="CHEBI:30616"/>
        <dbReference type="ChEBI" id="CHEBI:43474"/>
        <dbReference type="ChEBI" id="CHEBI:456216"/>
        <dbReference type="EC" id="5.6.2.4"/>
    </reaction>
</comment>
<sequence length="1109" mass="131173">MYEWRLELLFKYAGNDLNKWQNAIWSRIQTYDGDWGIITYVDNNRFIMDVHKKDIHINFSGKIVQFSWHELHYNFKDIEFSPILLENLYEYFNSQNCDVHLNSRSYKLLEEEYQNFEQHEQMEQRAFDQKTIERIESDLLNDDDFLNSDEYERELSNFLSSDDYLDSADNYRKYLEEEYFNHQSIPWEDGLDDFSQDLSYLLSELEKLLSELKFSEADDYYYHECSEYISHEIYQNKRNQFLSSLRQSLFSQLEKLLSGFEFHEADSYYHHECSEYISYEVYQNKRNQFFQNLKQSLFLQLEDLFIQDDYKNADKFYADACSEYINTEEYHHKKKLFWEKKRASLLEELNELFEKDFLVANDFYQNHCFPFISPVEYQQKKQVFIRSWVQRNNLGNKPDLEQSLAIGTVNSHVQVIARAGSGKTSTLVNRAIFLQKHCGVHPSEILLLVFNRKAAQEITDRLKKHLPNDMPHVMTFHALARAIVHPTEKLLFNAPKGGQDQSRALQSVIDDYLRVPNYYEEIKTLMIKRFREDWSKIVHQGFDKSPEEVIQFRRSLTEMGIDGRYYKSYGEKVIADFLFEHNIQFAYERHVWWDGMNYHPDFTIFSNTSEKKGVVIEYFGMKGDPDYDEMSAKKRRFWQDNFEWDFVELDLQILREEGRESFDNFLKITLQEIMRVEFNRLSDEQIWLKIKDRAVDRFTKAMVSLMQRSRKLCLTPDQLSQKIDNHQFINSETGEIEWRFLNLGQAFYKSYLERLEATGEQDFDGLMERASQLLNDGVTQFKRKSESGDLKSLKYIMIDEYQDFSLLFYNLVQAIRNQNSEALFFCVGDDWQAINGFAGSDLHYYEKFSQIFNPSQKLNIPTNYRSKTKIVEIGNKLMEGKGIAAKASTEELGIVDVVNLAKFNLSTIEKTEYKNDSFTPAILRLLSKLIKDGKEVVLITRKNDFKGKDIESFLSNILKKLKIANTQKKLVTISTAHQFKGKEGQVVILLDTESYPLIHPDLLFSRIFGDSIDKIIDEERRLFYVALTRAKEHLFIIIDGGIVPPFVEELTKKITIPTFNWSMYPSPIDEIRYITMKIYNQTDTKKGGTFDIKDELKADGYKYGSKPSA</sequence>
<dbReference type="InterPro" id="IPR014016">
    <property type="entry name" value="UvrD-like_ATP-bd"/>
</dbReference>
<evidence type="ECO:0000256" key="1">
    <source>
        <dbReference type="ARBA" id="ARBA00022741"/>
    </source>
</evidence>
<evidence type="ECO:0000256" key="4">
    <source>
        <dbReference type="ARBA" id="ARBA00022840"/>
    </source>
</evidence>
<evidence type="ECO:0000259" key="10">
    <source>
        <dbReference type="PROSITE" id="PS51198"/>
    </source>
</evidence>
<keyword evidence="2 9" id="KW-0378">Hydrolase</keyword>
<keyword evidence="4 9" id="KW-0067">ATP-binding</keyword>
<dbReference type="RefSeq" id="WP_169366090.1">
    <property type="nucleotide sequence ID" value="NZ_JAAVJL010000006.1"/>
</dbReference>
<gene>
    <name evidence="11" type="ORF">HC246_24750</name>
</gene>
<evidence type="ECO:0000256" key="6">
    <source>
        <dbReference type="ARBA" id="ARBA00034617"/>
    </source>
</evidence>
<dbReference type="PROSITE" id="PS51198">
    <property type="entry name" value="UVRD_HELICASE_ATP_BIND"/>
    <property type="match status" value="1"/>
</dbReference>
<reference evidence="11 12" key="1">
    <citation type="submission" date="2020-03" db="EMBL/GenBank/DDBJ databases">
        <title>Draft Genome Sequence of 2-Methylisoborneol Producing Pseudanabaena yagii Strain GIHE-NHR1 Isolated from North Han River in South Korea.</title>
        <authorList>
            <person name="Jeong J."/>
        </authorList>
    </citation>
    <scope>NUCLEOTIDE SEQUENCE [LARGE SCALE GENOMIC DNA]</scope>
    <source>
        <strain evidence="11 12">GIHE-NHR1</strain>
    </source>
</reference>
<dbReference type="InterPro" id="IPR027417">
    <property type="entry name" value="P-loop_NTPase"/>
</dbReference>
<comment type="catalytic activity">
    <reaction evidence="6">
        <text>Couples ATP hydrolysis with the unwinding of duplex DNA by translocating in the 3'-5' direction.</text>
        <dbReference type="EC" id="5.6.2.4"/>
    </reaction>
</comment>
<feature type="domain" description="UvrD-like helicase ATP-binding" evidence="10">
    <location>
        <begin position="396"/>
        <end position="867"/>
    </location>
</feature>